<accession>A0AAW0R4S2</accession>
<reference evidence="1 2" key="1">
    <citation type="submission" date="2023-01" db="EMBL/GenBank/DDBJ databases">
        <title>Analysis of 21 Apiospora genomes using comparative genomics revels a genus with tremendous synthesis potential of carbohydrate active enzymes and secondary metabolites.</title>
        <authorList>
            <person name="Sorensen T."/>
        </authorList>
    </citation>
    <scope>NUCLEOTIDE SEQUENCE [LARGE SCALE GENOMIC DNA]</scope>
    <source>
        <strain evidence="1 2">CBS 117206</strain>
    </source>
</reference>
<evidence type="ECO:0000313" key="1">
    <source>
        <dbReference type="EMBL" id="KAK8123927.1"/>
    </source>
</evidence>
<dbReference type="AlphaFoldDB" id="A0AAW0R4S2"/>
<gene>
    <name evidence="1" type="ORF">PG999_003845</name>
</gene>
<dbReference type="Proteomes" id="UP001392437">
    <property type="component" value="Unassembled WGS sequence"/>
</dbReference>
<protein>
    <submittedName>
        <fullName evidence="1">Uncharacterized protein</fullName>
    </submittedName>
</protein>
<proteinExistence type="predicted"/>
<comment type="caution">
    <text evidence="1">The sequence shown here is derived from an EMBL/GenBank/DDBJ whole genome shotgun (WGS) entry which is preliminary data.</text>
</comment>
<dbReference type="EMBL" id="JAQQWP010000003">
    <property type="protein sequence ID" value="KAK8123927.1"/>
    <property type="molecule type" value="Genomic_DNA"/>
</dbReference>
<keyword evidence="2" id="KW-1185">Reference proteome</keyword>
<evidence type="ECO:0000313" key="2">
    <source>
        <dbReference type="Proteomes" id="UP001392437"/>
    </source>
</evidence>
<organism evidence="1 2">
    <name type="scientific">Apiospora kogelbergensis</name>
    <dbReference type="NCBI Taxonomy" id="1337665"/>
    <lineage>
        <taxon>Eukaryota</taxon>
        <taxon>Fungi</taxon>
        <taxon>Dikarya</taxon>
        <taxon>Ascomycota</taxon>
        <taxon>Pezizomycotina</taxon>
        <taxon>Sordariomycetes</taxon>
        <taxon>Xylariomycetidae</taxon>
        <taxon>Amphisphaeriales</taxon>
        <taxon>Apiosporaceae</taxon>
        <taxon>Apiospora</taxon>
    </lineage>
</organism>
<name>A0AAW0R4S2_9PEZI</name>
<sequence>MHACQALGAEACPLEIEWYEESHTRTGGDSSFSYQSRCDSPFGKFMYRNETCYVDQGHCQLPSAADCVSGGLHDSSGPLPRLTTARGISNRSGSGWHFVQARAFASLLALAQVTALEAHMQTLRTAASSSASACALCCLTGKRIYEDAQSGGLVRLSDLFNKVKSVTETSNKGVAE</sequence>